<dbReference type="EMBL" id="JASCXX010000030">
    <property type="protein sequence ID" value="MDI6451194.1"/>
    <property type="molecule type" value="Genomic_DNA"/>
</dbReference>
<dbReference type="RefSeq" id="WP_349246602.1">
    <property type="nucleotide sequence ID" value="NZ_JASCXX010000030.1"/>
</dbReference>
<reference evidence="3" key="1">
    <citation type="submission" date="2023-05" db="EMBL/GenBank/DDBJ databases">
        <title>Anaerotaeda fermentans gen. nov., sp. nov., a novel anaerobic planctomycete of the new family within the order Sedimentisphaerales isolated from Taman Peninsula, Russia.</title>
        <authorList>
            <person name="Khomyakova M.A."/>
            <person name="Merkel A.Y."/>
            <person name="Slobodkin A.I."/>
        </authorList>
    </citation>
    <scope>NUCLEOTIDE SEQUENCE</scope>
    <source>
        <strain evidence="3">M17dextr</strain>
    </source>
</reference>
<dbReference type="Proteomes" id="UP001431776">
    <property type="component" value="Unassembled WGS sequence"/>
</dbReference>
<accession>A0AAW6U6B2</accession>
<feature type="domain" description="Amidohydrolase-related" evidence="2">
    <location>
        <begin position="42"/>
        <end position="225"/>
    </location>
</feature>
<dbReference type="SUPFAM" id="SSF51556">
    <property type="entry name" value="Metallo-dependent hydrolases"/>
    <property type="match status" value="1"/>
</dbReference>
<proteinExistence type="predicted"/>
<gene>
    <name evidence="3" type="ORF">QJ522_19180</name>
</gene>
<evidence type="ECO:0000313" key="3">
    <source>
        <dbReference type="EMBL" id="MDI6451194.1"/>
    </source>
</evidence>
<name>A0AAW6U6B2_9BACT</name>
<dbReference type="Gene3D" id="3.20.20.140">
    <property type="entry name" value="Metal-dependent hydrolases"/>
    <property type="match status" value="1"/>
</dbReference>
<sequence length="280" mass="31107">MIVDCHTHIRSLDEAEISEHLAAAETVDACVVLAPPEGSRGEINKKLGEYVSRHADRMVGFGVVDPTEDRIDDRGLAELTETLGFKGFALYCSMCGFHPTHSRAMRFYEVVQRMGMPIFFHNGSHSLTASAVLEYTQPYLLDEVARAFPELTIIIGNMGVPFVEQTLSMVGKHERVFADLTIRPSKVWQTYNIVVAAHERGVMGKLLFGSGFPLSNAGDCIETLLGFNMLLSDTKLPTVPRGSIRNVIERNSLELLGIEHEQIRPPERKPQTSLPARQSE</sequence>
<dbReference type="PANTHER" id="PTHR21240:SF19">
    <property type="entry name" value="CATALYTIC_ HYDROLASE"/>
    <property type="match status" value="1"/>
</dbReference>
<dbReference type="GO" id="GO:0016787">
    <property type="term" value="F:hydrolase activity"/>
    <property type="evidence" value="ECO:0007669"/>
    <property type="project" value="InterPro"/>
</dbReference>
<dbReference type="InterPro" id="IPR006680">
    <property type="entry name" value="Amidohydro-rel"/>
</dbReference>
<evidence type="ECO:0000259" key="2">
    <source>
        <dbReference type="Pfam" id="PF04909"/>
    </source>
</evidence>
<keyword evidence="4" id="KW-1185">Reference proteome</keyword>
<comment type="caution">
    <text evidence="3">The sequence shown here is derived from an EMBL/GenBank/DDBJ whole genome shotgun (WGS) entry which is preliminary data.</text>
</comment>
<dbReference type="AlphaFoldDB" id="A0AAW6U6B2"/>
<dbReference type="Pfam" id="PF04909">
    <property type="entry name" value="Amidohydro_2"/>
    <property type="match status" value="1"/>
</dbReference>
<protein>
    <submittedName>
        <fullName evidence="3">Amidohydrolase family protein</fullName>
    </submittedName>
</protein>
<organism evidence="3 4">
    <name type="scientific">Anaerobaca lacustris</name>
    <dbReference type="NCBI Taxonomy" id="3044600"/>
    <lineage>
        <taxon>Bacteria</taxon>
        <taxon>Pseudomonadati</taxon>
        <taxon>Planctomycetota</taxon>
        <taxon>Phycisphaerae</taxon>
        <taxon>Sedimentisphaerales</taxon>
        <taxon>Anaerobacaceae</taxon>
        <taxon>Anaerobaca</taxon>
    </lineage>
</organism>
<dbReference type="GO" id="GO:0016831">
    <property type="term" value="F:carboxy-lyase activity"/>
    <property type="evidence" value="ECO:0007669"/>
    <property type="project" value="InterPro"/>
</dbReference>
<dbReference type="InterPro" id="IPR032466">
    <property type="entry name" value="Metal_Hydrolase"/>
</dbReference>
<dbReference type="PANTHER" id="PTHR21240">
    <property type="entry name" value="2-AMINO-3-CARBOXYLMUCONATE-6-SEMIALDEHYDE DECARBOXYLASE"/>
    <property type="match status" value="1"/>
</dbReference>
<evidence type="ECO:0000313" key="4">
    <source>
        <dbReference type="Proteomes" id="UP001431776"/>
    </source>
</evidence>
<keyword evidence="1" id="KW-0456">Lyase</keyword>
<dbReference type="InterPro" id="IPR032465">
    <property type="entry name" value="ACMSD"/>
</dbReference>
<evidence type="ECO:0000256" key="1">
    <source>
        <dbReference type="ARBA" id="ARBA00023239"/>
    </source>
</evidence>